<protein>
    <recommendedName>
        <fullName evidence="4">Type II secretion system protein GspF domain-containing protein</fullName>
    </recommendedName>
</protein>
<feature type="transmembrane region" description="Helical" evidence="1">
    <location>
        <begin position="220"/>
        <end position="240"/>
    </location>
</feature>
<keyword evidence="1" id="KW-1133">Transmembrane helix</keyword>
<comment type="caution">
    <text evidence="2">The sequence shown here is derived from an EMBL/GenBank/DDBJ whole genome shotgun (WGS) entry which is preliminary data.</text>
</comment>
<evidence type="ECO:0000313" key="3">
    <source>
        <dbReference type="Proteomes" id="UP000435187"/>
    </source>
</evidence>
<feature type="transmembrane region" description="Helical" evidence="1">
    <location>
        <begin position="45"/>
        <end position="65"/>
    </location>
</feature>
<sequence length="251" mass="29266">MMKKKINTFLEPILRVFTGVQILLNLLMIFAISAVYLYITTQHVTTSLIVSFLTMFFSFYFLVFIPKKVKRENHLLKELQKYATNVTFYLKSGYNVMKALEGSKRNLDPEIQKDIDKTIQALKNEAKLDTNHFKKYRFYSIDVFHQILRIKYEKGGKSGDLFTKINQTINFEIVKRDELYRKKLFAKRQIALMMGMVLALPIILVGFANELYNTFLTLDIFSIGTIITTYALVLISMFFLQRASAELSLQL</sequence>
<proteinExistence type="predicted"/>
<name>A0A6N7QYA0_9BACI</name>
<dbReference type="Proteomes" id="UP000435187">
    <property type="component" value="Unassembled WGS sequence"/>
</dbReference>
<reference evidence="2 3" key="1">
    <citation type="submission" date="2019-10" db="EMBL/GenBank/DDBJ databases">
        <title>Gracilibacillus salitolerans sp. nov., a moderate halophile isolated from a saline soil in northwest China.</title>
        <authorList>
            <person name="Gan L."/>
        </authorList>
    </citation>
    <scope>NUCLEOTIDE SEQUENCE [LARGE SCALE GENOMIC DNA]</scope>
    <source>
        <strain evidence="2 3">TP2-8</strain>
    </source>
</reference>
<dbReference type="EMBL" id="WJEE01000012">
    <property type="protein sequence ID" value="MRI66172.1"/>
    <property type="molecule type" value="Genomic_DNA"/>
</dbReference>
<evidence type="ECO:0000313" key="2">
    <source>
        <dbReference type="EMBL" id="MRI66172.1"/>
    </source>
</evidence>
<evidence type="ECO:0000256" key="1">
    <source>
        <dbReference type="SAM" id="Phobius"/>
    </source>
</evidence>
<dbReference type="AlphaFoldDB" id="A0A6N7QYA0"/>
<keyword evidence="1" id="KW-0472">Membrane</keyword>
<dbReference type="RefSeq" id="WP_194928263.1">
    <property type="nucleotide sequence ID" value="NZ_WJEE01000012.1"/>
</dbReference>
<evidence type="ECO:0008006" key="4">
    <source>
        <dbReference type="Google" id="ProtNLM"/>
    </source>
</evidence>
<gene>
    <name evidence="2" type="ORF">GH885_07410</name>
</gene>
<keyword evidence="3" id="KW-1185">Reference proteome</keyword>
<feature type="transmembrane region" description="Helical" evidence="1">
    <location>
        <begin position="190"/>
        <end position="208"/>
    </location>
</feature>
<feature type="transmembrane region" description="Helical" evidence="1">
    <location>
        <begin position="12"/>
        <end position="39"/>
    </location>
</feature>
<accession>A0A6N7QYA0</accession>
<organism evidence="2 3">
    <name type="scientific">Gracilibacillus thailandensis</name>
    <dbReference type="NCBI Taxonomy" id="563735"/>
    <lineage>
        <taxon>Bacteria</taxon>
        <taxon>Bacillati</taxon>
        <taxon>Bacillota</taxon>
        <taxon>Bacilli</taxon>
        <taxon>Bacillales</taxon>
        <taxon>Bacillaceae</taxon>
        <taxon>Gracilibacillus</taxon>
    </lineage>
</organism>
<keyword evidence="1" id="KW-0812">Transmembrane</keyword>